<dbReference type="PANTHER" id="PTHR42899:SF1">
    <property type="entry name" value="SPERMATOGENESIS-ASSOCIATED PROTEIN 20"/>
    <property type="match status" value="1"/>
</dbReference>
<dbReference type="InterPro" id="IPR024705">
    <property type="entry name" value="Ssp411"/>
</dbReference>
<evidence type="ECO:0000313" key="3">
    <source>
        <dbReference type="Proteomes" id="UP000657177"/>
    </source>
</evidence>
<dbReference type="PIRSF" id="PIRSF006402">
    <property type="entry name" value="UCP006402_thioredoxin"/>
    <property type="match status" value="1"/>
</dbReference>
<organism evidence="2 3">
    <name type="scientific">Capillibacterium thermochitinicola</name>
    <dbReference type="NCBI Taxonomy" id="2699427"/>
    <lineage>
        <taxon>Bacteria</taxon>
        <taxon>Bacillati</taxon>
        <taxon>Bacillota</taxon>
        <taxon>Capillibacterium</taxon>
    </lineage>
</organism>
<reference evidence="2" key="1">
    <citation type="submission" date="2020-06" db="EMBL/GenBank/DDBJ databases">
        <title>Novel chitinolytic bacterium.</title>
        <authorList>
            <person name="Ungkulpasvich U."/>
            <person name="Kosugi A."/>
            <person name="Uke A."/>
        </authorList>
    </citation>
    <scope>NUCLEOTIDE SEQUENCE</scope>
    <source>
        <strain evidence="2">UUS1-1</strain>
    </source>
</reference>
<dbReference type="SUPFAM" id="SSF48208">
    <property type="entry name" value="Six-hairpin glycosidases"/>
    <property type="match status" value="1"/>
</dbReference>
<dbReference type="GO" id="GO:0005975">
    <property type="term" value="P:carbohydrate metabolic process"/>
    <property type="evidence" value="ECO:0007669"/>
    <property type="project" value="InterPro"/>
</dbReference>
<dbReference type="InterPro" id="IPR008928">
    <property type="entry name" value="6-hairpin_glycosidase_sf"/>
</dbReference>
<dbReference type="CDD" id="cd02955">
    <property type="entry name" value="SSP411"/>
    <property type="match status" value="1"/>
</dbReference>
<dbReference type="PANTHER" id="PTHR42899">
    <property type="entry name" value="SPERMATOGENESIS-ASSOCIATED PROTEIN 20"/>
    <property type="match status" value="1"/>
</dbReference>
<dbReference type="Proteomes" id="UP000657177">
    <property type="component" value="Unassembled WGS sequence"/>
</dbReference>
<gene>
    <name evidence="2" type="ORF">G5B42_04520</name>
</gene>
<dbReference type="SUPFAM" id="SSF52833">
    <property type="entry name" value="Thioredoxin-like"/>
    <property type="match status" value="1"/>
</dbReference>
<dbReference type="InterPro" id="IPR004879">
    <property type="entry name" value="Ssp411-like_TRX"/>
</dbReference>
<dbReference type="InterPro" id="IPR012341">
    <property type="entry name" value="6hp_glycosidase-like_sf"/>
</dbReference>
<keyword evidence="3" id="KW-1185">Reference proteome</keyword>
<accession>A0A8J6I043</accession>
<sequence length="698" mass="78813">MVPITGKKQNRLAKEKSPYLRQHATNPVDWYPWGEEAFAAAKAADKPIFLSIGYSTCHWCHVMERESFADPEVATVLNEVFVPVKVDREERPDLDGIYMAVCQAMTGNGGWPLTIIMTPDQKPFFAGTYFPKKSSFGRIGLLELAKKIQELWRTRREELLAMAAHNLDLLQEEAEAAGTGGQLQPEVLDRGFVQLAQLYDEINGGFGFAPKFPTPHHLLFLLRYWQRTGEAKALTMVERTLTAMRYGGIYDHLGGGFHRYSTDERWFVPHFEKMLYDQAMLLLAYLEAYQVTGNSLFRQTAEEIYTYLVTVMRDESGGFYSAEDADSEGVEGKFYLWSWPEVHQVLNPEEARLVTAYFNLEPAGNCRSPELPDGANLLYITAELPAVARRLEVDPARAEELFVSAKARLLAYRQQRVPPFKDEKILTDWNGLLLVALAKGGQVLQKKEWIHTAEETARFLLTAMRTPDGGLWHRYYRGEAGIHGFLEDYAFLIWGLLELYAATFKANYLAEALALTTVLQRNFLDPARGGYFQTATDAELVLVRQKELYDGAIPSGNSVMLANLLKLARITGDPSWQQEAERSSGFFGDRVGRAPVNYTHFLSALDFAFGPGREIVIVGRRGEEMTERMLALVQTTYLPRTIGLFRPAAEEEPVLASLAPFTKELTALDGKTTAYVCRNYQCSMPTTDWGRFQELVQG</sequence>
<proteinExistence type="predicted"/>
<evidence type="ECO:0000259" key="1">
    <source>
        <dbReference type="Pfam" id="PF03190"/>
    </source>
</evidence>
<dbReference type="AlphaFoldDB" id="A0A8J6I043"/>
<dbReference type="RefSeq" id="WP_181339259.1">
    <property type="nucleotide sequence ID" value="NZ_JAAKDE010000008.1"/>
</dbReference>
<dbReference type="Gene3D" id="1.50.10.10">
    <property type="match status" value="2"/>
</dbReference>
<dbReference type="Pfam" id="PF03190">
    <property type="entry name" value="Thioredox_DsbH"/>
    <property type="match status" value="1"/>
</dbReference>
<name>A0A8J6I043_9FIRM</name>
<feature type="domain" description="Spermatogenesis-associated protein 20-like TRX" evidence="1">
    <location>
        <begin position="9"/>
        <end position="167"/>
    </location>
</feature>
<dbReference type="Gene3D" id="3.40.30.10">
    <property type="entry name" value="Glutaredoxin"/>
    <property type="match status" value="1"/>
</dbReference>
<protein>
    <submittedName>
        <fullName evidence="2">Thioredoxin domain-containing protein</fullName>
    </submittedName>
</protein>
<dbReference type="InterPro" id="IPR036249">
    <property type="entry name" value="Thioredoxin-like_sf"/>
</dbReference>
<dbReference type="EMBL" id="JAAKDE010000008">
    <property type="protein sequence ID" value="MBA2132808.1"/>
    <property type="molecule type" value="Genomic_DNA"/>
</dbReference>
<comment type="caution">
    <text evidence="2">The sequence shown here is derived from an EMBL/GenBank/DDBJ whole genome shotgun (WGS) entry which is preliminary data.</text>
</comment>
<evidence type="ECO:0000313" key="2">
    <source>
        <dbReference type="EMBL" id="MBA2132808.1"/>
    </source>
</evidence>